<organism evidence="1 2">
    <name type="scientific">Amnibacterium soli</name>
    <dbReference type="NCBI Taxonomy" id="1282736"/>
    <lineage>
        <taxon>Bacteria</taxon>
        <taxon>Bacillati</taxon>
        <taxon>Actinomycetota</taxon>
        <taxon>Actinomycetes</taxon>
        <taxon>Micrococcales</taxon>
        <taxon>Microbacteriaceae</taxon>
        <taxon>Amnibacterium</taxon>
    </lineage>
</organism>
<name>A0ABP8ZEP2_9MICO</name>
<dbReference type="Pfam" id="PF13376">
    <property type="entry name" value="OmdA"/>
    <property type="match status" value="1"/>
</dbReference>
<keyword evidence="2" id="KW-1185">Reference proteome</keyword>
<evidence type="ECO:0000313" key="1">
    <source>
        <dbReference type="EMBL" id="GAA4754457.1"/>
    </source>
</evidence>
<reference evidence="2" key="1">
    <citation type="journal article" date="2019" name="Int. J. Syst. Evol. Microbiol.">
        <title>The Global Catalogue of Microorganisms (GCM) 10K type strain sequencing project: providing services to taxonomists for standard genome sequencing and annotation.</title>
        <authorList>
            <consortium name="The Broad Institute Genomics Platform"/>
            <consortium name="The Broad Institute Genome Sequencing Center for Infectious Disease"/>
            <person name="Wu L."/>
            <person name="Ma J."/>
        </authorList>
    </citation>
    <scope>NUCLEOTIDE SEQUENCE [LARGE SCALE GENOMIC DNA]</scope>
    <source>
        <strain evidence="2">JCM 19015</strain>
    </source>
</reference>
<sequence length="236" mass="24979">MGSNPAIPTSRHRPSGPVALLRPAVDSVPATWLNTTVAEPSEVLVVADAAAWRDGLLEHAAASDGVWLALAKKGVDSPTSLRYDEALEEALCSGWIDGPKRSIDDRVFGQRFTPRRKGSLWSTRNVGLVATLVAEGRMREQGQAEVDRAKADGRWDRAYSGASSATVPEDLEAALAASPAAAARFAELNRTNRYAVIHRVSTAPSATSRANRLAKLVAMLAAGGSPYPQQPAGDVS</sequence>
<evidence type="ECO:0000313" key="2">
    <source>
        <dbReference type="Proteomes" id="UP001500121"/>
    </source>
</evidence>
<comment type="caution">
    <text evidence="1">The sequence shown here is derived from an EMBL/GenBank/DDBJ whole genome shotgun (WGS) entry which is preliminary data.</text>
</comment>
<accession>A0ABP8ZEP2</accession>
<dbReference type="Proteomes" id="UP001500121">
    <property type="component" value="Unassembled WGS sequence"/>
</dbReference>
<protein>
    <submittedName>
        <fullName evidence="1">YdeI/OmpD-associated family protein</fullName>
    </submittedName>
</protein>
<gene>
    <name evidence="1" type="ORF">GCM10025783_29390</name>
</gene>
<proteinExistence type="predicted"/>
<dbReference type="EMBL" id="BAABLP010000006">
    <property type="protein sequence ID" value="GAA4754457.1"/>
    <property type="molecule type" value="Genomic_DNA"/>
</dbReference>